<sequence>MKKDVFRDAQRSKIGVLVTTHACNPWVSPIPNSQFPIPNTQYPIHSQGNMESLTSRMQDVQSPIIPVVGELIKNSPGTISLGQGVVHYNPPPEAIEFLSKFLADPANNLYKSVEGIPPLLTAIAGKLQAFNGIEINGENCIVVTAGSNMGFMNAILAITNPGDEIILNTPYYFNHEMAIAIAGCRAVLVATDENYQLRPEAIAQAITPKTRAIVTISPNNPTGVVYSEAALRQVNQICDTHRIYHISDEAYQYFTYNGVKHVSPGAFGKSKYTISLFSLSKAYGFASWRIGYMVIPKHLFVAIKKVQDTILICPPVISQYAALGALQAKEEYLQSNIGAIFQVRQLVLDSLNRLEGLCSITPANGAFYFFLKVNTQMDAFELVKRLIQEHKVAVIPGTTFGMDDGCYLRVAYGALQKETAKEGIERLVQGLETIVRS</sequence>
<gene>
    <name evidence="7" type="ordered locus">Npun_F0585</name>
</gene>
<dbReference type="EC" id="2.6.1.1" evidence="7"/>
<dbReference type="PANTHER" id="PTHR46383">
    <property type="entry name" value="ASPARTATE AMINOTRANSFERASE"/>
    <property type="match status" value="1"/>
</dbReference>
<keyword evidence="8" id="KW-1185">Reference proteome</keyword>
<dbReference type="KEGG" id="npu:Npun_F0585"/>
<dbReference type="GO" id="GO:0030170">
    <property type="term" value="F:pyridoxal phosphate binding"/>
    <property type="evidence" value="ECO:0007669"/>
    <property type="project" value="InterPro"/>
</dbReference>
<keyword evidence="4 7" id="KW-0808">Transferase</keyword>
<evidence type="ECO:0000256" key="2">
    <source>
        <dbReference type="ARBA" id="ARBA00007441"/>
    </source>
</evidence>
<feature type="domain" description="Aminotransferase class I/classII large" evidence="6">
    <location>
        <begin position="79"/>
        <end position="427"/>
    </location>
</feature>
<dbReference type="EMBL" id="CP001037">
    <property type="protein sequence ID" value="ACC79346.1"/>
    <property type="molecule type" value="Genomic_DNA"/>
</dbReference>
<dbReference type="AlphaFoldDB" id="B2J897"/>
<reference evidence="7 8" key="2">
    <citation type="journal article" date="2013" name="Plant Physiol.">
        <title>A Nostoc punctiforme Sugar Transporter Necessary to Establish a Cyanobacterium-Plant Symbiosis.</title>
        <authorList>
            <person name="Ekman M."/>
            <person name="Picossi S."/>
            <person name="Campbell E.L."/>
            <person name="Meeks J.C."/>
            <person name="Flores E."/>
        </authorList>
    </citation>
    <scope>NUCLEOTIDE SEQUENCE [LARGE SCALE GENOMIC DNA]</scope>
    <source>
        <strain evidence="8">ATCC 29133 / PCC 73102</strain>
    </source>
</reference>
<reference evidence="8" key="1">
    <citation type="submission" date="2008-04" db="EMBL/GenBank/DDBJ databases">
        <title>Complete sequence of chromosome of Nostoc punctiforme ATCC 29133.</title>
        <authorList>
            <consortium name="US DOE Joint Genome Institute"/>
            <person name="Copeland A."/>
            <person name="Lucas S."/>
            <person name="Lapidus A."/>
            <person name="Glavina del Rio T."/>
            <person name="Dalin E."/>
            <person name="Tice H."/>
            <person name="Pitluck S."/>
            <person name="Chain P."/>
            <person name="Malfatti S."/>
            <person name="Shin M."/>
            <person name="Vergez L."/>
            <person name="Schmutz J."/>
            <person name="Larimer F."/>
            <person name="Land M."/>
            <person name="Hauser L."/>
            <person name="Kyrpides N."/>
            <person name="Kim E."/>
            <person name="Meeks J.C."/>
            <person name="Elhai J."/>
            <person name="Campbell E.L."/>
            <person name="Thiel T."/>
            <person name="Longmire J."/>
            <person name="Potts M."/>
            <person name="Atlas R."/>
        </authorList>
    </citation>
    <scope>NUCLEOTIDE SEQUENCE [LARGE SCALE GENOMIC DNA]</scope>
    <source>
        <strain evidence="8">ATCC 29133 / PCC 73102</strain>
    </source>
</reference>
<evidence type="ECO:0000313" key="8">
    <source>
        <dbReference type="Proteomes" id="UP000001191"/>
    </source>
</evidence>
<dbReference type="EnsemblBacteria" id="ACC79346">
    <property type="protein sequence ID" value="ACC79346"/>
    <property type="gene ID" value="Npun_F0585"/>
</dbReference>
<dbReference type="SUPFAM" id="SSF53383">
    <property type="entry name" value="PLP-dependent transferases"/>
    <property type="match status" value="1"/>
</dbReference>
<evidence type="ECO:0000256" key="1">
    <source>
        <dbReference type="ARBA" id="ARBA00001933"/>
    </source>
</evidence>
<dbReference type="InterPro" id="IPR015421">
    <property type="entry name" value="PyrdxlP-dep_Trfase_major"/>
</dbReference>
<evidence type="ECO:0000256" key="4">
    <source>
        <dbReference type="ARBA" id="ARBA00022679"/>
    </source>
</evidence>
<dbReference type="Proteomes" id="UP000001191">
    <property type="component" value="Chromosome"/>
</dbReference>
<comment type="similarity">
    <text evidence="2">Belongs to the class-I pyridoxal-phosphate-dependent aminotransferase family.</text>
</comment>
<evidence type="ECO:0000256" key="5">
    <source>
        <dbReference type="ARBA" id="ARBA00022898"/>
    </source>
</evidence>
<dbReference type="CDD" id="cd00609">
    <property type="entry name" value="AAT_like"/>
    <property type="match status" value="1"/>
</dbReference>
<keyword evidence="5" id="KW-0663">Pyridoxal phosphate</keyword>
<accession>B2J897</accession>
<dbReference type="PhylomeDB" id="B2J897"/>
<dbReference type="HOGENOM" id="CLU_017584_4_3_3"/>
<dbReference type="GO" id="GO:0006520">
    <property type="term" value="P:amino acid metabolic process"/>
    <property type="evidence" value="ECO:0007669"/>
    <property type="project" value="InterPro"/>
</dbReference>
<evidence type="ECO:0000313" key="7">
    <source>
        <dbReference type="EMBL" id="ACC79346.1"/>
    </source>
</evidence>
<keyword evidence="3 7" id="KW-0032">Aminotransferase</keyword>
<proteinExistence type="inferred from homology"/>
<name>B2J897_NOSP7</name>
<dbReference type="Gene3D" id="3.90.1150.10">
    <property type="entry name" value="Aspartate Aminotransferase, domain 1"/>
    <property type="match status" value="1"/>
</dbReference>
<dbReference type="STRING" id="63737.Npun_F0585"/>
<dbReference type="eggNOG" id="COG0436">
    <property type="taxonomic scope" value="Bacteria"/>
</dbReference>
<dbReference type="Gene3D" id="3.40.640.10">
    <property type="entry name" value="Type I PLP-dependent aspartate aminotransferase-like (Major domain)"/>
    <property type="match status" value="1"/>
</dbReference>
<protein>
    <submittedName>
        <fullName evidence="7">Aminotransferase, class I and II</fullName>
        <ecNumber evidence="7">2.6.1.1</ecNumber>
    </submittedName>
</protein>
<dbReference type="GO" id="GO:0004069">
    <property type="term" value="F:L-aspartate:2-oxoglutarate aminotransferase activity"/>
    <property type="evidence" value="ECO:0007669"/>
    <property type="project" value="UniProtKB-EC"/>
</dbReference>
<evidence type="ECO:0000256" key="3">
    <source>
        <dbReference type="ARBA" id="ARBA00022576"/>
    </source>
</evidence>
<organism evidence="7 8">
    <name type="scientific">Nostoc punctiforme (strain ATCC 29133 / PCC 73102)</name>
    <dbReference type="NCBI Taxonomy" id="63737"/>
    <lineage>
        <taxon>Bacteria</taxon>
        <taxon>Bacillati</taxon>
        <taxon>Cyanobacteriota</taxon>
        <taxon>Cyanophyceae</taxon>
        <taxon>Nostocales</taxon>
        <taxon>Nostocaceae</taxon>
        <taxon>Nostoc</taxon>
    </lineage>
</organism>
<dbReference type="InterPro" id="IPR015422">
    <property type="entry name" value="PyrdxlP-dep_Trfase_small"/>
</dbReference>
<dbReference type="Pfam" id="PF00155">
    <property type="entry name" value="Aminotran_1_2"/>
    <property type="match status" value="1"/>
</dbReference>
<evidence type="ECO:0000259" key="6">
    <source>
        <dbReference type="Pfam" id="PF00155"/>
    </source>
</evidence>
<dbReference type="InterPro" id="IPR004839">
    <property type="entry name" value="Aminotransferase_I/II_large"/>
</dbReference>
<dbReference type="InterPro" id="IPR015424">
    <property type="entry name" value="PyrdxlP-dep_Trfase"/>
</dbReference>
<dbReference type="PANTHER" id="PTHR46383:SF5">
    <property type="entry name" value="AMINOTRANSFERASE CLASS I_CLASSII DOMAIN-CONTAINING PROTEIN"/>
    <property type="match status" value="1"/>
</dbReference>
<dbReference type="NCBIfam" id="NF004621">
    <property type="entry name" value="PRK05957.1"/>
    <property type="match status" value="1"/>
</dbReference>
<comment type="cofactor">
    <cofactor evidence="1">
        <name>pyridoxal 5'-phosphate</name>
        <dbReference type="ChEBI" id="CHEBI:597326"/>
    </cofactor>
</comment>
<dbReference type="InterPro" id="IPR050596">
    <property type="entry name" value="AspAT/PAT-like"/>
</dbReference>